<dbReference type="AlphaFoldDB" id="A0A1H5W9P6"/>
<dbReference type="GO" id="GO:0004175">
    <property type="term" value="F:endopeptidase activity"/>
    <property type="evidence" value="ECO:0007669"/>
    <property type="project" value="UniProtKB-ARBA"/>
</dbReference>
<evidence type="ECO:0000256" key="1">
    <source>
        <dbReference type="SAM" id="Phobius"/>
    </source>
</evidence>
<accession>A0A1H5W9P6</accession>
<dbReference type="Pfam" id="PF02517">
    <property type="entry name" value="Rce1-like"/>
    <property type="match status" value="1"/>
</dbReference>
<feature type="transmembrane region" description="Helical" evidence="1">
    <location>
        <begin position="202"/>
        <end position="226"/>
    </location>
</feature>
<dbReference type="PANTHER" id="PTHR35797">
    <property type="entry name" value="PROTEASE-RELATED"/>
    <property type="match status" value="1"/>
</dbReference>
<proteinExistence type="predicted"/>
<feature type="transmembrane region" description="Helical" evidence="1">
    <location>
        <begin position="47"/>
        <end position="71"/>
    </location>
</feature>
<dbReference type="EMBL" id="FNUL01000014">
    <property type="protein sequence ID" value="SEF95527.1"/>
    <property type="molecule type" value="Genomic_DNA"/>
</dbReference>
<evidence type="ECO:0000259" key="2">
    <source>
        <dbReference type="Pfam" id="PF02517"/>
    </source>
</evidence>
<evidence type="ECO:0000313" key="4">
    <source>
        <dbReference type="Proteomes" id="UP000236726"/>
    </source>
</evidence>
<feature type="transmembrane region" description="Helical" evidence="1">
    <location>
        <begin position="91"/>
        <end position="111"/>
    </location>
</feature>
<dbReference type="InterPro" id="IPR003675">
    <property type="entry name" value="Rce1/LyrA-like_dom"/>
</dbReference>
<dbReference type="GO" id="GO:0080120">
    <property type="term" value="P:CAAX-box protein maturation"/>
    <property type="evidence" value="ECO:0007669"/>
    <property type="project" value="UniProtKB-ARBA"/>
</dbReference>
<gene>
    <name evidence="3" type="ORF">SAMN05216537_11435</name>
</gene>
<feature type="transmembrane region" description="Helical" evidence="1">
    <location>
        <begin position="12"/>
        <end position="35"/>
    </location>
</feature>
<evidence type="ECO:0000313" key="3">
    <source>
        <dbReference type="EMBL" id="SEF95527.1"/>
    </source>
</evidence>
<dbReference type="Proteomes" id="UP000236726">
    <property type="component" value="Unassembled WGS sequence"/>
</dbReference>
<feature type="transmembrane region" description="Helical" evidence="1">
    <location>
        <begin position="131"/>
        <end position="148"/>
    </location>
</feature>
<reference evidence="3 4" key="1">
    <citation type="submission" date="2016-10" db="EMBL/GenBank/DDBJ databases">
        <authorList>
            <person name="de Groot N.N."/>
        </authorList>
    </citation>
    <scope>NUCLEOTIDE SEQUENCE [LARGE SCALE GENOMIC DNA]</scope>
    <source>
        <strain evidence="3 4">D15d</strain>
    </source>
</reference>
<keyword evidence="1" id="KW-0812">Transmembrane</keyword>
<dbReference type="RefSeq" id="WP_026491870.1">
    <property type="nucleotide sequence ID" value="NZ_FNUL01000014.1"/>
</dbReference>
<name>A0A1H5W9P6_9FIRM</name>
<keyword evidence="3" id="KW-0378">Hydrolase</keyword>
<feature type="transmembrane region" description="Helical" evidence="1">
    <location>
        <begin position="168"/>
        <end position="190"/>
    </location>
</feature>
<protein>
    <submittedName>
        <fullName evidence="3">CAAX protease self-immunity</fullName>
    </submittedName>
</protein>
<keyword evidence="1" id="KW-1133">Transmembrane helix</keyword>
<sequence length="289" mass="33073">MKNENLSKKKVAVIFVIVTLLLTWLFQFTPIVLQMNVEETSVSSFDFASIFFVIGGMLPSLLGGIFVAVLYKKENIKDFFKRCLVPDKRSILAIFISLLLICIECFVTQTISKMNGGENLGFEGLKLIAGNPLMFFYFLFWGLISGPFSEEFGWRGFLSDMVINKKNVVKGSIIIGLIWGIWHLPLFFYPAQIQYEWAHSNMLLAVCFVLMCVTNSLVYSSIYVISHRKVFPIFFLHMFENIVLTGAMIYPFSDVYKTLVNPVSIVLDIVFFVIITRTRLYKDSLEAMN</sequence>
<organism evidence="3 4">
    <name type="scientific">Lachnospira multipara</name>
    <dbReference type="NCBI Taxonomy" id="28051"/>
    <lineage>
        <taxon>Bacteria</taxon>
        <taxon>Bacillati</taxon>
        <taxon>Bacillota</taxon>
        <taxon>Clostridia</taxon>
        <taxon>Lachnospirales</taxon>
        <taxon>Lachnospiraceae</taxon>
        <taxon>Lachnospira</taxon>
    </lineage>
</organism>
<dbReference type="PANTHER" id="PTHR35797:SF1">
    <property type="entry name" value="PROTEASE"/>
    <property type="match status" value="1"/>
</dbReference>
<feature type="transmembrane region" description="Helical" evidence="1">
    <location>
        <begin position="259"/>
        <end position="276"/>
    </location>
</feature>
<dbReference type="InterPro" id="IPR042150">
    <property type="entry name" value="MmRce1-like"/>
</dbReference>
<feature type="domain" description="CAAX prenyl protease 2/Lysostaphin resistance protein A-like" evidence="2">
    <location>
        <begin position="134"/>
        <end position="242"/>
    </location>
</feature>
<dbReference type="GO" id="GO:0006508">
    <property type="term" value="P:proteolysis"/>
    <property type="evidence" value="ECO:0007669"/>
    <property type="project" value="UniProtKB-KW"/>
</dbReference>
<keyword evidence="4" id="KW-1185">Reference proteome</keyword>
<feature type="transmembrane region" description="Helical" evidence="1">
    <location>
        <begin position="233"/>
        <end position="253"/>
    </location>
</feature>
<keyword evidence="1" id="KW-0472">Membrane</keyword>
<keyword evidence="3" id="KW-0645">Protease</keyword>